<evidence type="ECO:0000313" key="3">
    <source>
        <dbReference type="Proteomes" id="UP000064912"/>
    </source>
</evidence>
<protein>
    <submittedName>
        <fullName evidence="2">Putative insertion sequence transposase protein</fullName>
    </submittedName>
</protein>
<dbReference type="InterPro" id="IPR055247">
    <property type="entry name" value="InsJ-like_HTH"/>
</dbReference>
<dbReference type="Pfam" id="PF13518">
    <property type="entry name" value="HTH_28"/>
    <property type="match status" value="1"/>
</dbReference>
<sequence>MNNPHQNARLTVYGREQIVARVAAGQSASEVAQAFGVSVRTVRKWLARFREGGPAALQNRSSSPRRVSAPVVKPCRATGPASSCAVGARPGRFLCGVAWTRRVSAAAASARRAARNPRPCRARKAGV</sequence>
<accession>A0A0D6AXF6</accession>
<evidence type="ECO:0000313" key="2">
    <source>
        <dbReference type="EMBL" id="BAQ67421.1"/>
    </source>
</evidence>
<dbReference type="AlphaFoldDB" id="A0A0D6AXF6"/>
<dbReference type="Proteomes" id="UP000064912">
    <property type="component" value="Chromosome"/>
</dbReference>
<gene>
    <name evidence="2" type="ORF">NHU_00250</name>
</gene>
<feature type="domain" description="Insertion element IS150 protein InsJ-like helix-turn-helix" evidence="1">
    <location>
        <begin position="15"/>
        <end position="65"/>
    </location>
</feature>
<name>A0A0D6AXF6_RHOSU</name>
<dbReference type="KEGG" id="rsu:NHU_00250"/>
<proteinExistence type="predicted"/>
<dbReference type="SUPFAM" id="SSF46689">
    <property type="entry name" value="Homeodomain-like"/>
    <property type="match status" value="1"/>
</dbReference>
<dbReference type="InterPro" id="IPR036388">
    <property type="entry name" value="WH-like_DNA-bd_sf"/>
</dbReference>
<dbReference type="InterPro" id="IPR009057">
    <property type="entry name" value="Homeodomain-like_sf"/>
</dbReference>
<organism evidence="2 3">
    <name type="scientific">Rhodovulum sulfidophilum</name>
    <name type="common">Rhodobacter sulfidophilus</name>
    <dbReference type="NCBI Taxonomy" id="35806"/>
    <lineage>
        <taxon>Bacteria</taxon>
        <taxon>Pseudomonadati</taxon>
        <taxon>Pseudomonadota</taxon>
        <taxon>Alphaproteobacteria</taxon>
        <taxon>Rhodobacterales</taxon>
        <taxon>Paracoccaceae</taxon>
        <taxon>Rhodovulum</taxon>
    </lineage>
</organism>
<reference evidence="2 3" key="1">
    <citation type="submission" date="2015-02" db="EMBL/GenBank/DDBJ databases">
        <title>Genome sequene of Rhodovulum sulfidophilum DSM 2351.</title>
        <authorList>
            <person name="Nagao N."/>
        </authorList>
    </citation>
    <scope>NUCLEOTIDE SEQUENCE [LARGE SCALE GENOMIC DNA]</scope>
    <source>
        <strain evidence="2 3">DSM 2351</strain>
    </source>
</reference>
<evidence type="ECO:0000259" key="1">
    <source>
        <dbReference type="Pfam" id="PF13518"/>
    </source>
</evidence>
<dbReference type="Gene3D" id="1.10.10.10">
    <property type="entry name" value="Winged helix-like DNA-binding domain superfamily/Winged helix DNA-binding domain"/>
    <property type="match status" value="1"/>
</dbReference>
<dbReference type="EMBL" id="AP014800">
    <property type="protein sequence ID" value="BAQ67421.1"/>
    <property type="molecule type" value="Genomic_DNA"/>
</dbReference>